<feature type="compositionally biased region" description="Low complexity" evidence="1">
    <location>
        <begin position="115"/>
        <end position="126"/>
    </location>
</feature>
<accession>A0A7J7TTV3</accession>
<dbReference type="EMBL" id="JABWUV010000015">
    <property type="protein sequence ID" value="KAF6304034.1"/>
    <property type="molecule type" value="Genomic_DNA"/>
</dbReference>
<evidence type="ECO:0000256" key="1">
    <source>
        <dbReference type="SAM" id="MobiDB-lite"/>
    </source>
</evidence>
<proteinExistence type="predicted"/>
<evidence type="ECO:0000313" key="3">
    <source>
        <dbReference type="Proteomes" id="UP000527355"/>
    </source>
</evidence>
<evidence type="ECO:0000313" key="2">
    <source>
        <dbReference type="EMBL" id="KAF6304034.1"/>
    </source>
</evidence>
<reference evidence="2 3" key="1">
    <citation type="journal article" date="2020" name="Nature">
        <title>Six reference-quality genomes reveal evolution of bat adaptations.</title>
        <authorList>
            <person name="Jebb D."/>
            <person name="Huang Z."/>
            <person name="Pippel M."/>
            <person name="Hughes G.M."/>
            <person name="Lavrichenko K."/>
            <person name="Devanna P."/>
            <person name="Winkler S."/>
            <person name="Jermiin L.S."/>
            <person name="Skirmuntt E.C."/>
            <person name="Katzourakis A."/>
            <person name="Burkitt-Gray L."/>
            <person name="Ray D.A."/>
            <person name="Sullivan K.A.M."/>
            <person name="Roscito J.G."/>
            <person name="Kirilenko B.M."/>
            <person name="Davalos L.M."/>
            <person name="Corthals A.P."/>
            <person name="Power M.L."/>
            <person name="Jones G."/>
            <person name="Ransome R.D."/>
            <person name="Dechmann D.K.N."/>
            <person name="Locatelli A.G."/>
            <person name="Puechmaille S.J."/>
            <person name="Fedrigo O."/>
            <person name="Jarvis E.D."/>
            <person name="Hiller M."/>
            <person name="Vernes S.C."/>
            <person name="Myers E.W."/>
            <person name="Teeling E.C."/>
        </authorList>
    </citation>
    <scope>NUCLEOTIDE SEQUENCE [LARGE SCALE GENOMIC DNA]</scope>
    <source>
        <strain evidence="2">MMyoMyo1</strain>
        <tissue evidence="2">Flight muscle</tissue>
    </source>
</reference>
<name>A0A7J7TTV3_MYOMY</name>
<dbReference type="Proteomes" id="UP000527355">
    <property type="component" value="Unassembled WGS sequence"/>
</dbReference>
<sequence length="126" mass="14114">MIVIAFSLHRQRETSRQCSMTLLMLLGPRRRPRPCLSGPLFFLELHLIVIGLGSKRRRLPALLLKYDNCWSLMLLTPPQGRAGKLSVFRAKTLAACPDVAGTQDPQLVRFRSGDPRSPSTSSLRTT</sequence>
<keyword evidence="3" id="KW-1185">Reference proteome</keyword>
<organism evidence="2 3">
    <name type="scientific">Myotis myotis</name>
    <name type="common">Greater mouse-eared bat</name>
    <name type="synonym">Vespertilio myotis</name>
    <dbReference type="NCBI Taxonomy" id="51298"/>
    <lineage>
        <taxon>Eukaryota</taxon>
        <taxon>Metazoa</taxon>
        <taxon>Chordata</taxon>
        <taxon>Craniata</taxon>
        <taxon>Vertebrata</taxon>
        <taxon>Euteleostomi</taxon>
        <taxon>Mammalia</taxon>
        <taxon>Eutheria</taxon>
        <taxon>Laurasiatheria</taxon>
        <taxon>Chiroptera</taxon>
        <taxon>Yangochiroptera</taxon>
        <taxon>Vespertilionidae</taxon>
        <taxon>Myotis</taxon>
    </lineage>
</organism>
<gene>
    <name evidence="2" type="ORF">mMyoMyo1_009013</name>
</gene>
<protein>
    <submittedName>
        <fullName evidence="2">Uncharacterized protein</fullName>
    </submittedName>
</protein>
<dbReference type="AlphaFoldDB" id="A0A7J7TTV3"/>
<comment type="caution">
    <text evidence="2">The sequence shown here is derived from an EMBL/GenBank/DDBJ whole genome shotgun (WGS) entry which is preliminary data.</text>
</comment>
<feature type="region of interest" description="Disordered" evidence="1">
    <location>
        <begin position="107"/>
        <end position="126"/>
    </location>
</feature>